<organism evidence="1 2">
    <name type="scientific">Persea americana</name>
    <name type="common">Avocado</name>
    <dbReference type="NCBI Taxonomy" id="3435"/>
    <lineage>
        <taxon>Eukaryota</taxon>
        <taxon>Viridiplantae</taxon>
        <taxon>Streptophyta</taxon>
        <taxon>Embryophyta</taxon>
        <taxon>Tracheophyta</taxon>
        <taxon>Spermatophyta</taxon>
        <taxon>Magnoliopsida</taxon>
        <taxon>Magnoliidae</taxon>
        <taxon>Laurales</taxon>
        <taxon>Lauraceae</taxon>
        <taxon>Persea</taxon>
    </lineage>
</organism>
<reference evidence="1 2" key="1">
    <citation type="journal article" date="2022" name="Hortic Res">
        <title>A haplotype resolved chromosomal level avocado genome allows analysis of novel avocado genes.</title>
        <authorList>
            <person name="Nath O."/>
            <person name="Fletcher S.J."/>
            <person name="Hayward A."/>
            <person name="Shaw L.M."/>
            <person name="Masouleh A.K."/>
            <person name="Furtado A."/>
            <person name="Henry R.J."/>
            <person name="Mitter N."/>
        </authorList>
    </citation>
    <scope>NUCLEOTIDE SEQUENCE [LARGE SCALE GENOMIC DNA]</scope>
    <source>
        <strain evidence="2">cv. Hass</strain>
    </source>
</reference>
<comment type="caution">
    <text evidence="1">The sequence shown here is derived from an EMBL/GenBank/DDBJ whole genome shotgun (WGS) entry which is preliminary data.</text>
</comment>
<name>A0ACC2K5U4_PERAE</name>
<dbReference type="EMBL" id="CM056820">
    <property type="protein sequence ID" value="KAJ8616322.1"/>
    <property type="molecule type" value="Genomic_DNA"/>
</dbReference>
<protein>
    <submittedName>
        <fullName evidence="1">Uncharacterized protein</fullName>
    </submittedName>
</protein>
<evidence type="ECO:0000313" key="1">
    <source>
        <dbReference type="EMBL" id="KAJ8616322.1"/>
    </source>
</evidence>
<keyword evidence="2" id="KW-1185">Reference proteome</keyword>
<gene>
    <name evidence="1" type="ORF">MRB53_035694</name>
</gene>
<accession>A0ACC2K5U4</accession>
<proteinExistence type="predicted"/>
<sequence>MGNCLNSCREGATEEDFEPSRCGYSADLESKMQREKEGVLNVKKSSIRKEEKGVVRVKIVLSKQDAARLLSKLEGSGDGDVLGAAISELKSTKSDHMGVVGHEPCGSTWKPLLESIPENSLMY</sequence>
<evidence type="ECO:0000313" key="2">
    <source>
        <dbReference type="Proteomes" id="UP001234297"/>
    </source>
</evidence>
<dbReference type="Proteomes" id="UP001234297">
    <property type="component" value="Chromosome 12"/>
</dbReference>